<dbReference type="Proteomes" id="UP000789901">
    <property type="component" value="Unassembled WGS sequence"/>
</dbReference>
<feature type="region of interest" description="Disordered" evidence="1">
    <location>
        <begin position="1"/>
        <end position="21"/>
    </location>
</feature>
<organism evidence="2 3">
    <name type="scientific">Gigaspora margarita</name>
    <dbReference type="NCBI Taxonomy" id="4874"/>
    <lineage>
        <taxon>Eukaryota</taxon>
        <taxon>Fungi</taxon>
        <taxon>Fungi incertae sedis</taxon>
        <taxon>Mucoromycota</taxon>
        <taxon>Glomeromycotina</taxon>
        <taxon>Glomeromycetes</taxon>
        <taxon>Diversisporales</taxon>
        <taxon>Gigasporaceae</taxon>
        <taxon>Gigaspora</taxon>
    </lineage>
</organism>
<feature type="compositionally biased region" description="Basic and acidic residues" evidence="1">
    <location>
        <begin position="1"/>
        <end position="11"/>
    </location>
</feature>
<keyword evidence="3" id="KW-1185">Reference proteome</keyword>
<proteinExistence type="predicted"/>
<dbReference type="EMBL" id="CAJVQB010019182">
    <property type="protein sequence ID" value="CAG8790249.1"/>
    <property type="molecule type" value="Genomic_DNA"/>
</dbReference>
<protein>
    <submittedName>
        <fullName evidence="2">40202_t:CDS:1</fullName>
    </submittedName>
</protein>
<evidence type="ECO:0000313" key="3">
    <source>
        <dbReference type="Proteomes" id="UP000789901"/>
    </source>
</evidence>
<name>A0ABN7VPJ6_GIGMA</name>
<feature type="compositionally biased region" description="Polar residues" evidence="1">
    <location>
        <begin position="52"/>
        <end position="67"/>
    </location>
</feature>
<comment type="caution">
    <text evidence="2">The sequence shown here is derived from an EMBL/GenBank/DDBJ whole genome shotgun (WGS) entry which is preliminary data.</text>
</comment>
<gene>
    <name evidence="2" type="ORF">GMARGA_LOCUS21121</name>
</gene>
<evidence type="ECO:0000313" key="2">
    <source>
        <dbReference type="EMBL" id="CAG8790249.1"/>
    </source>
</evidence>
<evidence type="ECO:0000256" key="1">
    <source>
        <dbReference type="SAM" id="MobiDB-lite"/>
    </source>
</evidence>
<accession>A0ABN7VPJ6</accession>
<sequence length="305" mass="35138">MDNDIPRDIQKQLKPRKMDKKADKRVYRTFQIFLILHYFEMVGEDSRTTPLLTNSNNNHMGRNSSPLDNLHNKNGVLQGNGASTPEGISFQDDDCIGGQNNNNEYEKFALPNDSQCNVEGESYTNITMVPFECCPNQERIRSLQLSLEQLRRISILTGNAWTKEESKTLCRVVVPNVQYNEARIPETISHVPKGEEQDEPREGCNSEKFPLMIVEMITYKSDHKRVANSLNYKLQGGDLPNCICYMEHVKEYYGFDHIIIIGELHTVILFLDCYGSVFIWESMCYILWMLGDYWNEATKTGGQKK</sequence>
<reference evidence="2 3" key="1">
    <citation type="submission" date="2021-06" db="EMBL/GenBank/DDBJ databases">
        <authorList>
            <person name="Kallberg Y."/>
            <person name="Tangrot J."/>
            <person name="Rosling A."/>
        </authorList>
    </citation>
    <scope>NUCLEOTIDE SEQUENCE [LARGE SCALE GENOMIC DNA]</scope>
    <source>
        <strain evidence="2 3">120-4 pot B 10/14</strain>
    </source>
</reference>
<feature type="region of interest" description="Disordered" evidence="1">
    <location>
        <begin position="52"/>
        <end position="95"/>
    </location>
</feature>